<dbReference type="InterPro" id="IPR005693">
    <property type="entry name" value="Mce"/>
</dbReference>
<dbReference type="eggNOG" id="COG1463">
    <property type="taxonomic scope" value="Bacteria"/>
</dbReference>
<keyword evidence="1" id="KW-0812">Transmembrane</keyword>
<dbReference type="STRING" id="262316.MAP_2191"/>
<dbReference type="InterPro" id="IPR024516">
    <property type="entry name" value="Mce_C"/>
</dbReference>
<gene>
    <name evidence="4" type="ordered locus">MAP_2191</name>
</gene>
<dbReference type="GO" id="GO:0005576">
    <property type="term" value="C:extracellular region"/>
    <property type="evidence" value="ECO:0007669"/>
    <property type="project" value="TreeGrafter"/>
</dbReference>
<organism evidence="4 5">
    <name type="scientific">Mycolicibacterium paratuberculosis (strain ATCC BAA-968 / K-10)</name>
    <name type="common">Mycobacterium paratuberculosis</name>
    <dbReference type="NCBI Taxonomy" id="262316"/>
    <lineage>
        <taxon>Bacteria</taxon>
        <taxon>Bacillati</taxon>
        <taxon>Actinomycetota</taxon>
        <taxon>Actinomycetes</taxon>
        <taxon>Mycobacteriales</taxon>
        <taxon>Mycobacteriaceae</taxon>
        <taxon>Mycobacterium</taxon>
        <taxon>Mycobacterium avium complex (MAC)</taxon>
    </lineage>
</organism>
<sequence length="359" mass="38251">MRGALMLKYRGANLIRPGFIGTVLILLVVAVGLAPDRLVTWATTIRYEALFSEAGGLLPGNKVLVSGVNVGTVSRVSLDDDGNALVDFGVNGKVRLGSLSTAHIRTGSLLGARVLTLESAGAGLLRPSEVIPLSRTSSPYSLTEAVSDMTTNLSTTSTDTLNQSLDALSATIDQIAPQLGPTFDGVTRLSRAINSRGESLDALLKSATDVTGILSEHSQGVNSLILDGNVLLETLVRRRDAISELLANVSAVSKQLTGLVADNESKLGPTLDRLNSVAAMLEKNRDNLSKALPGLKKFEITSGESVSNGFYYNAFVPNLAIPELIQPFFDYYFGFRRNDPNMPRALFPWPHNGIPGGSR</sequence>
<dbReference type="InterPro" id="IPR003399">
    <property type="entry name" value="Mce/MlaD"/>
</dbReference>
<dbReference type="RefSeq" id="WP_003878359.1">
    <property type="nucleotide sequence ID" value="NC_002944.2"/>
</dbReference>
<protein>
    <recommendedName>
        <fullName evidence="6">Mammalian cell entry protein</fullName>
    </recommendedName>
</protein>
<dbReference type="SMR" id="Q73XW7"/>
<dbReference type="PANTHER" id="PTHR33371">
    <property type="entry name" value="INTERMEMBRANE PHOSPHOLIPID TRANSPORT SYSTEM BINDING PROTEIN MLAD-RELATED"/>
    <property type="match status" value="1"/>
</dbReference>
<dbReference type="AlphaFoldDB" id="Q73XW7"/>
<proteinExistence type="predicted"/>
<keyword evidence="5" id="KW-1185">Reference proteome</keyword>
<dbReference type="EMBL" id="AE016958">
    <property type="protein sequence ID" value="AAS04508.1"/>
    <property type="molecule type" value="Genomic_DNA"/>
</dbReference>
<dbReference type="Pfam" id="PF11887">
    <property type="entry name" value="Mce4_CUP1"/>
    <property type="match status" value="1"/>
</dbReference>
<dbReference type="Proteomes" id="UP000000580">
    <property type="component" value="Chromosome"/>
</dbReference>
<dbReference type="NCBIfam" id="TIGR00996">
    <property type="entry name" value="Mtu_fam_mce"/>
    <property type="match status" value="1"/>
</dbReference>
<keyword evidence="1" id="KW-0472">Membrane</keyword>
<dbReference type="PANTHER" id="PTHR33371:SF18">
    <property type="entry name" value="MCE-FAMILY PROTEIN MCE3C"/>
    <property type="match status" value="1"/>
</dbReference>
<dbReference type="Pfam" id="PF02470">
    <property type="entry name" value="MlaD"/>
    <property type="match status" value="1"/>
</dbReference>
<evidence type="ECO:0000313" key="4">
    <source>
        <dbReference type="EMBL" id="AAS04508.1"/>
    </source>
</evidence>
<dbReference type="PRINTS" id="PR01782">
    <property type="entry name" value="MCEVIRFACTOR"/>
</dbReference>
<keyword evidence="1" id="KW-1133">Transmembrane helix</keyword>
<evidence type="ECO:0008006" key="6">
    <source>
        <dbReference type="Google" id="ProtNLM"/>
    </source>
</evidence>
<dbReference type="HOGENOM" id="CLU_026704_2_0_11"/>
<evidence type="ECO:0000259" key="3">
    <source>
        <dbReference type="Pfam" id="PF11887"/>
    </source>
</evidence>
<accession>Q73XW7</accession>
<dbReference type="InterPro" id="IPR052336">
    <property type="entry name" value="MlaD_Phospholipid_Transporter"/>
</dbReference>
<dbReference type="KEGG" id="mpa:MAP_2191"/>
<evidence type="ECO:0000313" key="5">
    <source>
        <dbReference type="Proteomes" id="UP000000580"/>
    </source>
</evidence>
<evidence type="ECO:0000256" key="1">
    <source>
        <dbReference type="SAM" id="Phobius"/>
    </source>
</evidence>
<name>Q73XW7_MYCPA</name>
<evidence type="ECO:0000259" key="2">
    <source>
        <dbReference type="Pfam" id="PF02470"/>
    </source>
</evidence>
<feature type="domain" description="Mammalian cell entry C-terminal" evidence="3">
    <location>
        <begin position="125"/>
        <end position="299"/>
    </location>
</feature>
<reference evidence="4 5" key="1">
    <citation type="journal article" date="2005" name="Proc. Natl. Acad. Sci. U.S.A.">
        <title>The complete genome sequence of Mycobacterium avium subspecies paratuberculosis.</title>
        <authorList>
            <person name="Li L."/>
            <person name="Bannantine J.P."/>
            <person name="Zhang Q."/>
            <person name="Amonsin A."/>
            <person name="May B.J."/>
            <person name="Alt D."/>
            <person name="Banerji N."/>
            <person name="Kanjilal S."/>
            <person name="Kapur V."/>
        </authorList>
    </citation>
    <scope>NUCLEOTIDE SEQUENCE [LARGE SCALE GENOMIC DNA]</scope>
    <source>
        <strain evidence="5">ATCC BAA-968 / K-10</strain>
    </source>
</reference>
<feature type="transmembrane region" description="Helical" evidence="1">
    <location>
        <begin position="12"/>
        <end position="34"/>
    </location>
</feature>
<feature type="domain" description="Mce/MlaD" evidence="2">
    <location>
        <begin position="44"/>
        <end position="118"/>
    </location>
</feature>